<evidence type="ECO:0000313" key="1">
    <source>
        <dbReference type="EMBL" id="GAA0245773.1"/>
    </source>
</evidence>
<gene>
    <name evidence="1" type="ORF">GCM10010492_51530</name>
</gene>
<accession>A0ABN0UC67</accession>
<sequence>MNRARKVAAAWSELAADQLAEQVRLMVKARDAGARAVWGAVAEDQVLVARVRGALSALKAEFRGHRDEVMWLLWINQAQQHLVAETAPAAPVAEHDVVADLDLDLDEDVAEDVVALPVQEPVAAARVVRDVPVMVFQEPSA</sequence>
<dbReference type="EMBL" id="BAAABU010000013">
    <property type="protein sequence ID" value="GAA0245773.1"/>
    <property type="molecule type" value="Genomic_DNA"/>
</dbReference>
<protein>
    <submittedName>
        <fullName evidence="1">Uncharacterized protein</fullName>
    </submittedName>
</protein>
<organism evidence="1 2">
    <name type="scientific">Saccharothrix mutabilis subsp. mutabilis</name>
    <dbReference type="NCBI Taxonomy" id="66855"/>
    <lineage>
        <taxon>Bacteria</taxon>
        <taxon>Bacillati</taxon>
        <taxon>Actinomycetota</taxon>
        <taxon>Actinomycetes</taxon>
        <taxon>Pseudonocardiales</taxon>
        <taxon>Pseudonocardiaceae</taxon>
        <taxon>Saccharothrix</taxon>
    </lineage>
</organism>
<reference evidence="1 2" key="1">
    <citation type="journal article" date="2019" name="Int. J. Syst. Evol. Microbiol.">
        <title>The Global Catalogue of Microorganisms (GCM) 10K type strain sequencing project: providing services to taxonomists for standard genome sequencing and annotation.</title>
        <authorList>
            <consortium name="The Broad Institute Genomics Platform"/>
            <consortium name="The Broad Institute Genome Sequencing Center for Infectious Disease"/>
            <person name="Wu L."/>
            <person name="Ma J."/>
        </authorList>
    </citation>
    <scope>NUCLEOTIDE SEQUENCE [LARGE SCALE GENOMIC DNA]</scope>
    <source>
        <strain evidence="1 2">JCM 3380</strain>
    </source>
</reference>
<dbReference type="RefSeq" id="WP_343936458.1">
    <property type="nucleotide sequence ID" value="NZ_BAAABU010000013.1"/>
</dbReference>
<comment type="caution">
    <text evidence="1">The sequence shown here is derived from an EMBL/GenBank/DDBJ whole genome shotgun (WGS) entry which is preliminary data.</text>
</comment>
<dbReference type="Proteomes" id="UP001500416">
    <property type="component" value="Unassembled WGS sequence"/>
</dbReference>
<evidence type="ECO:0000313" key="2">
    <source>
        <dbReference type="Proteomes" id="UP001500416"/>
    </source>
</evidence>
<name>A0ABN0UC67_9PSEU</name>
<proteinExistence type="predicted"/>
<keyword evidence="2" id="KW-1185">Reference proteome</keyword>